<evidence type="ECO:0000256" key="2">
    <source>
        <dbReference type="SAM" id="MobiDB-lite"/>
    </source>
</evidence>
<keyword evidence="3 4" id="KW-0812">Transmembrane</keyword>
<dbReference type="KEGG" id="tet:TTHERM_00411390"/>
<dbReference type="Proteomes" id="UP000009168">
    <property type="component" value="Unassembled WGS sequence"/>
</dbReference>
<feature type="region of interest" description="Disordered" evidence="2">
    <location>
        <begin position="84"/>
        <end position="106"/>
    </location>
</feature>
<dbReference type="GeneID" id="7836075"/>
<evidence type="ECO:0000256" key="1">
    <source>
        <dbReference type="SAM" id="Coils"/>
    </source>
</evidence>
<dbReference type="InParanoid" id="I7M2J7"/>
<accession>I7M2J7</accession>
<dbReference type="AlphaFoldDB" id="I7M2J7"/>
<feature type="transmembrane region" description="Helical" evidence="3">
    <location>
        <begin position="327"/>
        <end position="352"/>
    </location>
</feature>
<keyword evidence="3" id="KW-1133">Transmembrane helix</keyword>
<evidence type="ECO:0000256" key="3">
    <source>
        <dbReference type="SAM" id="Phobius"/>
    </source>
</evidence>
<gene>
    <name evidence="4" type="ORF">TTHERM_00411390</name>
</gene>
<feature type="coiled-coil region" evidence="1">
    <location>
        <begin position="12"/>
        <end position="43"/>
    </location>
</feature>
<feature type="coiled-coil region" evidence="1">
    <location>
        <begin position="235"/>
        <end position="274"/>
    </location>
</feature>
<evidence type="ECO:0000313" key="4">
    <source>
        <dbReference type="EMBL" id="EAS00588.2"/>
    </source>
</evidence>
<feature type="transmembrane region" description="Helical" evidence="3">
    <location>
        <begin position="301"/>
        <end position="321"/>
    </location>
</feature>
<dbReference type="RefSeq" id="XP_001020833.2">
    <property type="nucleotide sequence ID" value="XM_001020833.2"/>
</dbReference>
<keyword evidence="1" id="KW-0175">Coiled coil</keyword>
<sequence length="401" mass="47416">MVKNNEKIIDKLSQLEMIKQNIYQEAKQNEKQENQLVKENSNQMILTLKKFSNFQLEKKQIINASSFENKDCEMQNFNELEKIKNFGSKQQDRNTKSLNSKTSYETKQMTPMSQQYIQNPQPADDKQSHLYLDIYSIKYDGQQENNGEVEVHSKQVSLKNLFNNKTPLNNQKILIESQKEQHLNSKQTLLIQKQLDNYQNQQQSNKVCKSQQQQLQSTIQNKLEDSTQQNILLNDENMLQKNKSKQDQKKQQKEEEEKLKLQKAKEKLDEYLKLESSVKGIIAFHIFLSTFIIYDQKFSRAIRFIIYYNKMVWLLALNSVYRVNISLVQIIILSITSTIVLLIVTTILIALLSKKKLKIIGLVITFLFLLFCYYSIFIYFRIESQVSQYLDRLLFFNSIYQ</sequence>
<feature type="transmembrane region" description="Helical" evidence="3">
    <location>
        <begin position="359"/>
        <end position="380"/>
    </location>
</feature>
<evidence type="ECO:0000313" key="5">
    <source>
        <dbReference type="Proteomes" id="UP000009168"/>
    </source>
</evidence>
<proteinExistence type="predicted"/>
<feature type="compositionally biased region" description="Basic and acidic residues" evidence="2">
    <location>
        <begin position="84"/>
        <end position="95"/>
    </location>
</feature>
<organism evidence="4 5">
    <name type="scientific">Tetrahymena thermophila (strain SB210)</name>
    <dbReference type="NCBI Taxonomy" id="312017"/>
    <lineage>
        <taxon>Eukaryota</taxon>
        <taxon>Sar</taxon>
        <taxon>Alveolata</taxon>
        <taxon>Ciliophora</taxon>
        <taxon>Intramacronucleata</taxon>
        <taxon>Oligohymenophorea</taxon>
        <taxon>Hymenostomatida</taxon>
        <taxon>Tetrahymenina</taxon>
        <taxon>Tetrahymenidae</taxon>
        <taxon>Tetrahymena</taxon>
    </lineage>
</organism>
<feature type="compositionally biased region" description="Polar residues" evidence="2">
    <location>
        <begin position="96"/>
        <end position="106"/>
    </location>
</feature>
<protein>
    <submittedName>
        <fullName evidence="4">Transmembrane protein, putative</fullName>
    </submittedName>
</protein>
<keyword evidence="5" id="KW-1185">Reference proteome</keyword>
<name>I7M2J7_TETTS</name>
<keyword evidence="3" id="KW-0472">Membrane</keyword>
<dbReference type="EMBL" id="GG662612">
    <property type="protein sequence ID" value="EAS00588.2"/>
    <property type="molecule type" value="Genomic_DNA"/>
</dbReference>
<reference evidence="5" key="1">
    <citation type="journal article" date="2006" name="PLoS Biol.">
        <title>Macronuclear genome sequence of the ciliate Tetrahymena thermophila, a model eukaryote.</title>
        <authorList>
            <person name="Eisen J.A."/>
            <person name="Coyne R.S."/>
            <person name="Wu M."/>
            <person name="Wu D."/>
            <person name="Thiagarajan M."/>
            <person name="Wortman J.R."/>
            <person name="Badger J.H."/>
            <person name="Ren Q."/>
            <person name="Amedeo P."/>
            <person name="Jones K.M."/>
            <person name="Tallon L.J."/>
            <person name="Delcher A.L."/>
            <person name="Salzberg S.L."/>
            <person name="Silva J.C."/>
            <person name="Haas B.J."/>
            <person name="Majoros W.H."/>
            <person name="Farzad M."/>
            <person name="Carlton J.M."/>
            <person name="Smith R.K. Jr."/>
            <person name="Garg J."/>
            <person name="Pearlman R.E."/>
            <person name="Karrer K.M."/>
            <person name="Sun L."/>
            <person name="Manning G."/>
            <person name="Elde N.C."/>
            <person name="Turkewitz A.P."/>
            <person name="Asai D.J."/>
            <person name="Wilkes D.E."/>
            <person name="Wang Y."/>
            <person name="Cai H."/>
            <person name="Collins K."/>
            <person name="Stewart B.A."/>
            <person name="Lee S.R."/>
            <person name="Wilamowska K."/>
            <person name="Weinberg Z."/>
            <person name="Ruzzo W.L."/>
            <person name="Wloga D."/>
            <person name="Gaertig J."/>
            <person name="Frankel J."/>
            <person name="Tsao C.-C."/>
            <person name="Gorovsky M.A."/>
            <person name="Keeling P.J."/>
            <person name="Waller R.F."/>
            <person name="Patron N.J."/>
            <person name="Cherry J.M."/>
            <person name="Stover N.A."/>
            <person name="Krieger C.J."/>
            <person name="del Toro C."/>
            <person name="Ryder H.F."/>
            <person name="Williamson S.C."/>
            <person name="Barbeau R.A."/>
            <person name="Hamilton E.P."/>
            <person name="Orias E."/>
        </authorList>
    </citation>
    <scope>NUCLEOTIDE SEQUENCE [LARGE SCALE GENOMIC DNA]</scope>
    <source>
        <strain evidence="5">SB210</strain>
    </source>
</reference>